<dbReference type="Pfam" id="PF02673">
    <property type="entry name" value="BacA"/>
    <property type="match status" value="1"/>
</dbReference>
<evidence type="ECO:0000256" key="3">
    <source>
        <dbReference type="ARBA" id="ARBA00012374"/>
    </source>
</evidence>
<dbReference type="HAMAP" id="MF_01006">
    <property type="entry name" value="Undec_diphosphatase"/>
    <property type="match status" value="1"/>
</dbReference>
<keyword evidence="16" id="KW-1185">Reference proteome</keyword>
<dbReference type="PANTHER" id="PTHR30622:SF4">
    <property type="entry name" value="UNDECAPRENYL-DIPHOSPHATASE"/>
    <property type="match status" value="1"/>
</dbReference>
<keyword evidence="5 14" id="KW-1003">Cell membrane</keyword>
<reference evidence="16" key="1">
    <citation type="submission" date="2023-09" db="EMBL/GenBank/DDBJ databases">
        <authorList>
            <person name="Li S."/>
            <person name="Li X."/>
            <person name="Zhang C."/>
            <person name="Zhao Z."/>
        </authorList>
    </citation>
    <scope>NUCLEOTIDE SEQUENCE [LARGE SCALE GENOMIC DNA]</scope>
    <source>
        <strain evidence="16">SQ345</strain>
    </source>
</reference>
<accession>A0ABY9THM0</accession>
<feature type="transmembrane region" description="Helical" evidence="14">
    <location>
        <begin position="114"/>
        <end position="132"/>
    </location>
</feature>
<keyword evidence="14" id="KW-0133">Cell shape</keyword>
<name>A0ABY9THM0_9GAMM</name>
<keyword evidence="14" id="KW-0961">Cell wall biogenesis/degradation</keyword>
<keyword evidence="8 14" id="KW-1133">Transmembrane helix</keyword>
<dbReference type="PANTHER" id="PTHR30622">
    <property type="entry name" value="UNDECAPRENYL-DIPHOSPHATASE"/>
    <property type="match status" value="1"/>
</dbReference>
<protein>
    <recommendedName>
        <fullName evidence="4 14">Undecaprenyl-diphosphatase</fullName>
        <ecNumber evidence="3 14">3.6.1.27</ecNumber>
    </recommendedName>
    <alternativeName>
        <fullName evidence="12 14">Bacitracin resistance protein</fullName>
    </alternativeName>
    <alternativeName>
        <fullName evidence="11 14">Undecaprenyl pyrophosphate phosphatase</fullName>
    </alternativeName>
</protein>
<feature type="transmembrane region" description="Helical" evidence="14">
    <location>
        <begin position="245"/>
        <end position="264"/>
    </location>
</feature>
<evidence type="ECO:0000256" key="9">
    <source>
        <dbReference type="ARBA" id="ARBA00023136"/>
    </source>
</evidence>
<comment type="catalytic activity">
    <reaction evidence="13 14">
        <text>di-trans,octa-cis-undecaprenyl diphosphate + H2O = di-trans,octa-cis-undecaprenyl phosphate + phosphate + H(+)</text>
        <dbReference type="Rhea" id="RHEA:28094"/>
        <dbReference type="ChEBI" id="CHEBI:15377"/>
        <dbReference type="ChEBI" id="CHEBI:15378"/>
        <dbReference type="ChEBI" id="CHEBI:43474"/>
        <dbReference type="ChEBI" id="CHEBI:58405"/>
        <dbReference type="ChEBI" id="CHEBI:60392"/>
        <dbReference type="EC" id="3.6.1.27"/>
    </reaction>
</comment>
<feature type="transmembrane region" description="Helical" evidence="14">
    <location>
        <begin position="144"/>
        <end position="163"/>
    </location>
</feature>
<gene>
    <name evidence="14" type="primary">uppP</name>
    <name evidence="15" type="ORF">RI845_15535</name>
</gene>
<sequence>MSTIEIIILALIQGLTEFLPISSSAHLILPSQLLGWADQGLAFDVAVHVGTLLAVMLYFRKDVGAMFFAWSNSIVKKEHNGESALAWWIIFATIPAGLFGLFGKDFIEEHLRSAAVIAITTIVFGLLLGYVDIKGKQTKDIKSLGFKGAMYIGLAQAVALIPGTSRSGITMTMGLMLGLTRDAAARFSFLLSIPAIAMAGSYLTFKLVLEANGVDWQAIAFGSIVAFISAYACIHYFLILLDKLGMMPFVIYRLLLGAFLIWFVM</sequence>
<evidence type="ECO:0000256" key="10">
    <source>
        <dbReference type="ARBA" id="ARBA00023251"/>
    </source>
</evidence>
<dbReference type="EC" id="3.6.1.27" evidence="3 14"/>
<evidence type="ECO:0000256" key="14">
    <source>
        <dbReference type="HAMAP-Rule" id="MF_01006"/>
    </source>
</evidence>
<feature type="transmembrane region" description="Helical" evidence="14">
    <location>
        <begin position="40"/>
        <end position="59"/>
    </location>
</feature>
<comment type="similarity">
    <text evidence="2 14">Belongs to the UppP family.</text>
</comment>
<evidence type="ECO:0000313" key="16">
    <source>
        <dbReference type="Proteomes" id="UP001248581"/>
    </source>
</evidence>
<dbReference type="NCBIfam" id="NF001393">
    <property type="entry name" value="PRK00281.2-4"/>
    <property type="match status" value="1"/>
</dbReference>
<dbReference type="RefSeq" id="WP_348387085.1">
    <property type="nucleotide sequence ID" value="NZ_CP134146.1"/>
</dbReference>
<proteinExistence type="inferred from homology"/>
<evidence type="ECO:0000256" key="1">
    <source>
        <dbReference type="ARBA" id="ARBA00004651"/>
    </source>
</evidence>
<evidence type="ECO:0000256" key="7">
    <source>
        <dbReference type="ARBA" id="ARBA00022801"/>
    </source>
</evidence>
<evidence type="ECO:0000256" key="5">
    <source>
        <dbReference type="ARBA" id="ARBA00022475"/>
    </source>
</evidence>
<feature type="transmembrane region" description="Helical" evidence="14">
    <location>
        <begin position="183"/>
        <end position="205"/>
    </location>
</feature>
<dbReference type="NCBIfam" id="TIGR00753">
    <property type="entry name" value="undec_PP_bacA"/>
    <property type="match status" value="1"/>
</dbReference>
<dbReference type="GO" id="GO:0050380">
    <property type="term" value="F:undecaprenyl-diphosphatase activity"/>
    <property type="evidence" value="ECO:0007669"/>
    <property type="project" value="UniProtKB-EC"/>
</dbReference>
<comment type="function">
    <text evidence="14">Catalyzes the dephosphorylation of undecaprenyl diphosphate (UPP). Confers resistance to bacitracin.</text>
</comment>
<evidence type="ECO:0000256" key="2">
    <source>
        <dbReference type="ARBA" id="ARBA00010621"/>
    </source>
</evidence>
<evidence type="ECO:0000256" key="6">
    <source>
        <dbReference type="ARBA" id="ARBA00022692"/>
    </source>
</evidence>
<dbReference type="Proteomes" id="UP001248581">
    <property type="component" value="Chromosome"/>
</dbReference>
<evidence type="ECO:0000256" key="4">
    <source>
        <dbReference type="ARBA" id="ARBA00021581"/>
    </source>
</evidence>
<comment type="subcellular location">
    <subcellularLocation>
        <location evidence="1 14">Cell membrane</location>
        <topology evidence="1 14">Multi-pass membrane protein</topology>
    </subcellularLocation>
</comment>
<keyword evidence="6 14" id="KW-0812">Transmembrane</keyword>
<evidence type="ECO:0000256" key="11">
    <source>
        <dbReference type="ARBA" id="ARBA00032707"/>
    </source>
</evidence>
<feature type="transmembrane region" description="Helical" evidence="14">
    <location>
        <begin position="217"/>
        <end position="239"/>
    </location>
</feature>
<keyword evidence="7 14" id="KW-0378">Hydrolase</keyword>
<comment type="miscellaneous">
    <text evidence="14">Bacitracin is thought to be involved in the inhibition of peptidoglycan synthesis by sequestering undecaprenyl diphosphate, thereby reducing the pool of lipid carrier available.</text>
</comment>
<feature type="transmembrane region" description="Helical" evidence="14">
    <location>
        <begin position="84"/>
        <end position="102"/>
    </location>
</feature>
<keyword evidence="10 14" id="KW-0046">Antibiotic resistance</keyword>
<organism evidence="15 16">
    <name type="scientific">Thalassotalea nanhaiensis</name>
    <dbReference type="NCBI Taxonomy" id="3065648"/>
    <lineage>
        <taxon>Bacteria</taxon>
        <taxon>Pseudomonadati</taxon>
        <taxon>Pseudomonadota</taxon>
        <taxon>Gammaproteobacteria</taxon>
        <taxon>Alteromonadales</taxon>
        <taxon>Colwelliaceae</taxon>
        <taxon>Thalassotalea</taxon>
    </lineage>
</organism>
<evidence type="ECO:0000256" key="8">
    <source>
        <dbReference type="ARBA" id="ARBA00022989"/>
    </source>
</evidence>
<dbReference type="InterPro" id="IPR003824">
    <property type="entry name" value="UppP"/>
</dbReference>
<dbReference type="EMBL" id="CP134146">
    <property type="protein sequence ID" value="WNC67926.1"/>
    <property type="molecule type" value="Genomic_DNA"/>
</dbReference>
<evidence type="ECO:0000256" key="13">
    <source>
        <dbReference type="ARBA" id="ARBA00047594"/>
    </source>
</evidence>
<keyword evidence="14" id="KW-0573">Peptidoglycan synthesis</keyword>
<evidence type="ECO:0000313" key="15">
    <source>
        <dbReference type="EMBL" id="WNC67926.1"/>
    </source>
</evidence>
<keyword evidence="9 14" id="KW-0472">Membrane</keyword>
<evidence type="ECO:0000256" key="12">
    <source>
        <dbReference type="ARBA" id="ARBA00032932"/>
    </source>
</evidence>